<dbReference type="Gene3D" id="3.40.30.10">
    <property type="entry name" value="Glutaredoxin"/>
    <property type="match status" value="1"/>
</dbReference>
<evidence type="ECO:0000313" key="2">
    <source>
        <dbReference type="Proteomes" id="UP000191448"/>
    </source>
</evidence>
<organism evidence="1 2">
    <name type="scientific">Clostridium thermobutyricum DSM 4928</name>
    <dbReference type="NCBI Taxonomy" id="1121339"/>
    <lineage>
        <taxon>Bacteria</taxon>
        <taxon>Bacillati</taxon>
        <taxon>Bacillota</taxon>
        <taxon>Clostridia</taxon>
        <taxon>Eubacteriales</taxon>
        <taxon>Clostridiaceae</taxon>
        <taxon>Clostridium</taxon>
    </lineage>
</organism>
<dbReference type="Pfam" id="PF20207">
    <property type="entry name" value="DUF6568"/>
    <property type="match status" value="1"/>
</dbReference>
<evidence type="ECO:0000313" key="1">
    <source>
        <dbReference type="EMBL" id="OPX44673.1"/>
    </source>
</evidence>
<reference evidence="1 2" key="1">
    <citation type="submission" date="2016-02" db="EMBL/GenBank/DDBJ databases">
        <title>Genome sequence of Clostridium thermobutyricum DSM 4928.</title>
        <authorList>
            <person name="Poehlein A."/>
            <person name="Daniel R."/>
        </authorList>
    </citation>
    <scope>NUCLEOTIDE SEQUENCE [LARGE SCALE GENOMIC DNA]</scope>
    <source>
        <strain evidence="1 2">DSM 4928</strain>
    </source>
</reference>
<dbReference type="AlphaFoldDB" id="A0A1V4SLJ9"/>
<dbReference type="SUPFAM" id="SSF52833">
    <property type="entry name" value="Thioredoxin-like"/>
    <property type="match status" value="1"/>
</dbReference>
<dbReference type="Proteomes" id="UP000191448">
    <property type="component" value="Unassembled WGS sequence"/>
</dbReference>
<dbReference type="RefSeq" id="WP_080024272.1">
    <property type="nucleotide sequence ID" value="NZ_LTAY01000111.1"/>
</dbReference>
<accession>A0A1V4SLJ9</accession>
<name>A0A1V4SLJ9_9CLOT</name>
<dbReference type="InterPro" id="IPR036249">
    <property type="entry name" value="Thioredoxin-like_sf"/>
</dbReference>
<gene>
    <name evidence="1" type="ORF">CLTHE_31970</name>
</gene>
<comment type="caution">
    <text evidence="1">The sequence shown here is derived from an EMBL/GenBank/DDBJ whole genome shotgun (WGS) entry which is preliminary data.</text>
</comment>
<evidence type="ECO:0008006" key="3">
    <source>
        <dbReference type="Google" id="ProtNLM"/>
    </source>
</evidence>
<dbReference type="InterPro" id="IPR046698">
    <property type="entry name" value="PedC-like"/>
</dbReference>
<protein>
    <recommendedName>
        <fullName evidence="3">Bacteriocin transport accessory protein</fullName>
    </recommendedName>
</protein>
<sequence>MIGNDTYREDVSLFKKVASSQADDLLSNEEVAIVYIGRETCPFCRKFAKKLSGLSNEINRTIYYVNSEDFSDDGISSFREKYNVVTVPGFIVRKNGEIEVRCDSSLPEDEILAMTK</sequence>
<dbReference type="CDD" id="cd02947">
    <property type="entry name" value="TRX_family"/>
    <property type="match status" value="1"/>
</dbReference>
<dbReference type="EMBL" id="LTAY01000111">
    <property type="protein sequence ID" value="OPX44673.1"/>
    <property type="molecule type" value="Genomic_DNA"/>
</dbReference>
<proteinExistence type="predicted"/>
<dbReference type="OrthoDB" id="9792987at2"/>